<evidence type="ECO:0000256" key="1">
    <source>
        <dbReference type="ARBA" id="ARBA00022801"/>
    </source>
</evidence>
<feature type="domain" description="Metallo-beta-lactamase" evidence="2">
    <location>
        <begin position="31"/>
        <end position="237"/>
    </location>
</feature>
<dbReference type="Pfam" id="PF12706">
    <property type="entry name" value="Lactamase_B_2"/>
    <property type="match status" value="1"/>
</dbReference>
<dbReference type="InterPro" id="IPR036866">
    <property type="entry name" value="RibonucZ/Hydroxyglut_hydro"/>
</dbReference>
<accession>A0ABR1R8K4</accession>
<dbReference type="GO" id="GO:0016787">
    <property type="term" value="F:hydrolase activity"/>
    <property type="evidence" value="ECO:0007669"/>
    <property type="project" value="UniProtKB-KW"/>
</dbReference>
<keyword evidence="4" id="KW-1185">Reference proteome</keyword>
<dbReference type="PANTHER" id="PTHR43546:SF9">
    <property type="entry name" value="L-ASCORBATE-6-PHOSPHATE LACTONASE ULAG-RELATED"/>
    <property type="match status" value="1"/>
</dbReference>
<sequence length="275" mass="29718">MTFLTFKESLTITHVGTATAILEVGGVTLITDPYLSPAETFFPVRPGVVLTSHYQPSHTLETLPPIDAVLLSHEDHPDNLDPVGRRLLDGRRVLTTVDGARKLAPRPGVVGLKPWQTVPLVIGGSHFEVTATPCQHLPGGECNGFIITASEFGTTTGVDGVSRPNAIYFSGDTVYLEELAQMRERFHISLALLNIGAAAVMPPGGEAGEPLLITMDGRQAARLFREIGADVLVPMHFEAWDHFTEGRDALAAAFRSEGVLEQVVWLELGVPRKVL</sequence>
<dbReference type="InterPro" id="IPR001279">
    <property type="entry name" value="Metallo-B-lactamas"/>
</dbReference>
<reference evidence="3 4" key="1">
    <citation type="submission" date="2023-01" db="EMBL/GenBank/DDBJ databases">
        <title>Analysis of 21 Apiospora genomes using comparative genomics revels a genus with tremendous synthesis potential of carbohydrate active enzymes and secondary metabolites.</title>
        <authorList>
            <person name="Sorensen T."/>
        </authorList>
    </citation>
    <scope>NUCLEOTIDE SEQUENCE [LARGE SCALE GENOMIC DNA]</scope>
    <source>
        <strain evidence="3 4">CBS 20057</strain>
    </source>
</reference>
<protein>
    <submittedName>
        <fullName evidence="3">Zn-dependent hydrolases of the beta-lactamase fold</fullName>
    </submittedName>
</protein>
<dbReference type="Gene3D" id="3.60.15.10">
    <property type="entry name" value="Ribonuclease Z/Hydroxyacylglutathione hydrolase-like"/>
    <property type="match status" value="1"/>
</dbReference>
<dbReference type="Proteomes" id="UP001396898">
    <property type="component" value="Unassembled WGS sequence"/>
</dbReference>
<gene>
    <name evidence="3" type="ORF">PG991_014357</name>
</gene>
<comment type="caution">
    <text evidence="3">The sequence shown here is derived from an EMBL/GenBank/DDBJ whole genome shotgun (WGS) entry which is preliminary data.</text>
</comment>
<evidence type="ECO:0000259" key="2">
    <source>
        <dbReference type="Pfam" id="PF12706"/>
    </source>
</evidence>
<dbReference type="InterPro" id="IPR050114">
    <property type="entry name" value="UPF0173_UPF0282_UlaG_hydrolase"/>
</dbReference>
<name>A0ABR1R8K4_9PEZI</name>
<evidence type="ECO:0000313" key="3">
    <source>
        <dbReference type="EMBL" id="KAK8002135.1"/>
    </source>
</evidence>
<dbReference type="PANTHER" id="PTHR43546">
    <property type="entry name" value="UPF0173 METAL-DEPENDENT HYDROLASE MJ1163-RELATED"/>
    <property type="match status" value="1"/>
</dbReference>
<dbReference type="SUPFAM" id="SSF56281">
    <property type="entry name" value="Metallo-hydrolase/oxidoreductase"/>
    <property type="match status" value="1"/>
</dbReference>
<keyword evidence="1 3" id="KW-0378">Hydrolase</keyword>
<organism evidence="3 4">
    <name type="scientific">Apiospora marii</name>
    <dbReference type="NCBI Taxonomy" id="335849"/>
    <lineage>
        <taxon>Eukaryota</taxon>
        <taxon>Fungi</taxon>
        <taxon>Dikarya</taxon>
        <taxon>Ascomycota</taxon>
        <taxon>Pezizomycotina</taxon>
        <taxon>Sordariomycetes</taxon>
        <taxon>Xylariomycetidae</taxon>
        <taxon>Amphisphaeriales</taxon>
        <taxon>Apiosporaceae</taxon>
        <taxon>Apiospora</taxon>
    </lineage>
</organism>
<proteinExistence type="predicted"/>
<dbReference type="EMBL" id="JAQQWI010000018">
    <property type="protein sequence ID" value="KAK8002135.1"/>
    <property type="molecule type" value="Genomic_DNA"/>
</dbReference>
<evidence type="ECO:0000313" key="4">
    <source>
        <dbReference type="Proteomes" id="UP001396898"/>
    </source>
</evidence>